<dbReference type="EMBL" id="MU277306">
    <property type="protein sequence ID" value="KAI0055178.1"/>
    <property type="molecule type" value="Genomic_DNA"/>
</dbReference>
<reference evidence="1" key="1">
    <citation type="submission" date="2021-03" db="EMBL/GenBank/DDBJ databases">
        <authorList>
            <consortium name="DOE Joint Genome Institute"/>
            <person name="Ahrendt S."/>
            <person name="Looney B.P."/>
            <person name="Miyauchi S."/>
            <person name="Morin E."/>
            <person name="Drula E."/>
            <person name="Courty P.E."/>
            <person name="Chicoki N."/>
            <person name="Fauchery L."/>
            <person name="Kohler A."/>
            <person name="Kuo A."/>
            <person name="Labutti K."/>
            <person name="Pangilinan J."/>
            <person name="Lipzen A."/>
            <person name="Riley R."/>
            <person name="Andreopoulos W."/>
            <person name="He G."/>
            <person name="Johnson J."/>
            <person name="Barry K.W."/>
            <person name="Grigoriev I.V."/>
            <person name="Nagy L."/>
            <person name="Hibbett D."/>
            <person name="Henrissat B."/>
            <person name="Matheny P.B."/>
            <person name="Labbe J."/>
            <person name="Martin F."/>
        </authorList>
    </citation>
    <scope>NUCLEOTIDE SEQUENCE</scope>
    <source>
        <strain evidence="1">HHB10654</strain>
    </source>
</reference>
<name>A0ACB8SH13_9AGAM</name>
<keyword evidence="2" id="KW-1185">Reference proteome</keyword>
<evidence type="ECO:0000313" key="1">
    <source>
        <dbReference type="EMBL" id="KAI0055178.1"/>
    </source>
</evidence>
<proteinExistence type="predicted"/>
<organism evidence="1 2">
    <name type="scientific">Artomyces pyxidatus</name>
    <dbReference type="NCBI Taxonomy" id="48021"/>
    <lineage>
        <taxon>Eukaryota</taxon>
        <taxon>Fungi</taxon>
        <taxon>Dikarya</taxon>
        <taxon>Basidiomycota</taxon>
        <taxon>Agaricomycotina</taxon>
        <taxon>Agaricomycetes</taxon>
        <taxon>Russulales</taxon>
        <taxon>Auriscalpiaceae</taxon>
        <taxon>Artomyces</taxon>
    </lineage>
</organism>
<sequence>MAAPSCSLSLTPILLELLPRPLLPISRMDFTGMHEVIDITSSPEPESESSRPRGVRRKRTPLFLPELEHEVIELTDSSDDDEVARKKPKMTPLRRRPQAGPSNASHSRAAAAARRVSGGSGSRKVNTQERGGGGQRQGPPQLPTPPRDISPVRQARLPTPPAHEVTPPCALPREPAPARVPTPLREPTPPPREPTPQIRPPTPPPIAFDVDFDEFIHVPYDHPLEPTRPPRVPTPPHDVVDVDFNEFIHDPHEHYVAQVREVVPDVLAAHVFELVERYEVAHPEDVVGAVLHALFEDPTYPKEVRDKGKGKAVDRSGQDSSSGGTDYSRTDREHLGLAYRTLALEQLYVDFPAIPRGHILDMLDLHEGFYAPTHLFLLKEKNDIVQPYIPEDIEAQLRRPSAKAKKKGKAKMTVEDDDFTKERKWLLEKLKNDAAERDAKLAEQMNEAEYEDTGDGIECGCCFSTYPFDKMIQCPDTHLFCGSCVTAYASTKLGEQNPDLPCMDASGCKMLFPDSELRRILPSKLLELYERVRQRREIEAAALEGLEECPFCEFRVVMDADADMDKLLRCQNDECGKVSCRKCKKEDHLPKSCEEVEEDKKLGGKHAIEEAMTRALMRNCPKCTKAFIKESGCNKMSCPYCRTMSCYVCRKIIAGYEHFDSRRPTVPPAPGDAGPSSTKCPLWDVGVEQRHVDEVTEAAKKALEEYKLLHPDVEDDDIKVDLPPPPPPPPQPAPPHLQAIPLPGGAPFPGGIPLPRNFQQQQQAHARQAMRARRQMDAQANAQHQQILQARIQLIRQQTAQMQQQRQAILQQQQAQQALYQQAIFQQQAAFQPAAFLPPHAFQWAPPMLAADPAPAAPAVPGYAALAMPVPVAPAPVDPDPALPPVVRRAPTRRRR</sequence>
<accession>A0ACB8SH13</accession>
<reference evidence="1" key="2">
    <citation type="journal article" date="2022" name="New Phytol.">
        <title>Evolutionary transition to the ectomycorrhizal habit in the genomes of a hyperdiverse lineage of mushroom-forming fungi.</title>
        <authorList>
            <person name="Looney B."/>
            <person name="Miyauchi S."/>
            <person name="Morin E."/>
            <person name="Drula E."/>
            <person name="Courty P.E."/>
            <person name="Kohler A."/>
            <person name="Kuo A."/>
            <person name="LaButti K."/>
            <person name="Pangilinan J."/>
            <person name="Lipzen A."/>
            <person name="Riley R."/>
            <person name="Andreopoulos W."/>
            <person name="He G."/>
            <person name="Johnson J."/>
            <person name="Nolan M."/>
            <person name="Tritt A."/>
            <person name="Barry K.W."/>
            <person name="Grigoriev I.V."/>
            <person name="Nagy L.G."/>
            <person name="Hibbett D."/>
            <person name="Henrissat B."/>
            <person name="Matheny P.B."/>
            <person name="Labbe J."/>
            <person name="Martin F.M."/>
        </authorList>
    </citation>
    <scope>NUCLEOTIDE SEQUENCE</scope>
    <source>
        <strain evidence="1">HHB10654</strain>
    </source>
</reference>
<evidence type="ECO:0000313" key="2">
    <source>
        <dbReference type="Proteomes" id="UP000814140"/>
    </source>
</evidence>
<protein>
    <submittedName>
        <fullName evidence="1">Uncharacterized protein</fullName>
    </submittedName>
</protein>
<comment type="caution">
    <text evidence="1">The sequence shown here is derived from an EMBL/GenBank/DDBJ whole genome shotgun (WGS) entry which is preliminary data.</text>
</comment>
<gene>
    <name evidence="1" type="ORF">BV25DRAFT_284450</name>
</gene>
<dbReference type="Proteomes" id="UP000814140">
    <property type="component" value="Unassembled WGS sequence"/>
</dbReference>